<feature type="compositionally biased region" description="Basic residues" evidence="1">
    <location>
        <begin position="99"/>
        <end position="108"/>
    </location>
</feature>
<dbReference type="Proteomes" id="UP000190774">
    <property type="component" value="Unassembled WGS sequence"/>
</dbReference>
<feature type="compositionally biased region" description="Low complexity" evidence="1">
    <location>
        <begin position="109"/>
        <end position="125"/>
    </location>
</feature>
<dbReference type="InterPro" id="IPR010781">
    <property type="entry name" value="DUF1376"/>
</dbReference>
<dbReference type="RefSeq" id="WP_078815930.1">
    <property type="nucleotide sequence ID" value="NZ_FUYE01000025.1"/>
</dbReference>
<protein>
    <submittedName>
        <fullName evidence="2">Uncharacterized conserved protein YdaU, DUF1376 family</fullName>
    </submittedName>
</protein>
<keyword evidence="3" id="KW-1185">Reference proteome</keyword>
<feature type="compositionally biased region" description="Polar residues" evidence="1">
    <location>
        <begin position="129"/>
        <end position="153"/>
    </location>
</feature>
<gene>
    <name evidence="2" type="ORF">SAMN02745166_04810</name>
</gene>
<evidence type="ECO:0000256" key="1">
    <source>
        <dbReference type="SAM" id="MobiDB-lite"/>
    </source>
</evidence>
<proteinExistence type="predicted"/>
<dbReference type="EMBL" id="FUYE01000025">
    <property type="protein sequence ID" value="SKB07885.1"/>
    <property type="molecule type" value="Genomic_DNA"/>
</dbReference>
<evidence type="ECO:0000313" key="2">
    <source>
        <dbReference type="EMBL" id="SKB07885.1"/>
    </source>
</evidence>
<organism evidence="2 3">
    <name type="scientific">Prosthecobacter debontii</name>
    <dbReference type="NCBI Taxonomy" id="48467"/>
    <lineage>
        <taxon>Bacteria</taxon>
        <taxon>Pseudomonadati</taxon>
        <taxon>Verrucomicrobiota</taxon>
        <taxon>Verrucomicrobiia</taxon>
        <taxon>Verrucomicrobiales</taxon>
        <taxon>Verrucomicrobiaceae</taxon>
        <taxon>Prosthecobacter</taxon>
    </lineage>
</organism>
<reference evidence="3" key="1">
    <citation type="submission" date="2017-02" db="EMBL/GenBank/DDBJ databases">
        <authorList>
            <person name="Varghese N."/>
            <person name="Submissions S."/>
        </authorList>
    </citation>
    <scope>NUCLEOTIDE SEQUENCE [LARGE SCALE GENOMIC DNA]</scope>
    <source>
        <strain evidence="3">ATCC 700200</strain>
    </source>
</reference>
<feature type="compositionally biased region" description="Basic and acidic residues" evidence="1">
    <location>
        <begin position="163"/>
        <end position="182"/>
    </location>
</feature>
<feature type="region of interest" description="Disordered" evidence="1">
    <location>
        <begin position="97"/>
        <end position="190"/>
    </location>
</feature>
<name>A0A1T4Z2X9_9BACT</name>
<dbReference type="Pfam" id="PF07120">
    <property type="entry name" value="DUF1376"/>
    <property type="match status" value="1"/>
</dbReference>
<sequence length="273" mass="31067">MHYYSHHVGDYRRDTSFLSLIEHGAYRLLMDEYYVTDKPLPLDQAKLCRILRASTKVEKAAVAFILEEYFISASDGYHHPHMDAEIEAYARQAETNRLNGKKGGRPPKVKGGANPPGSSSTPHPGSELKAQSNPNQEPGTNLQEPGTKNQKTIFLSPLYPPGEVKEGERGGFLEDAEGRHSPGVESSPLDWQPSAEQIQIGSWFNRRASTVWSEREQKAWKGVHLEEEDLEILQWFYTESGCRYLRQDLLTLLNNWRGEIDRARNFDPEDAKR</sequence>
<evidence type="ECO:0000313" key="3">
    <source>
        <dbReference type="Proteomes" id="UP000190774"/>
    </source>
</evidence>
<accession>A0A1T4Z2X9</accession>
<dbReference type="AlphaFoldDB" id="A0A1T4Z2X9"/>
<dbReference type="OrthoDB" id="5526813at2"/>